<evidence type="ECO:0000313" key="4">
    <source>
        <dbReference type="Proteomes" id="UP000215914"/>
    </source>
</evidence>
<dbReference type="EMBL" id="MNCJ02000327">
    <property type="protein sequence ID" value="KAF5779235.1"/>
    <property type="molecule type" value="Genomic_DNA"/>
</dbReference>
<reference evidence="2" key="3">
    <citation type="submission" date="2020-06" db="EMBL/GenBank/DDBJ databases">
        <title>Helianthus annuus Genome sequencing and assembly Release 2.</title>
        <authorList>
            <person name="Gouzy J."/>
            <person name="Langlade N."/>
            <person name="Munos S."/>
        </authorList>
    </citation>
    <scope>NUCLEOTIDE SEQUENCE</scope>
    <source>
        <tissue evidence="2">Leaves</tissue>
    </source>
</reference>
<reference evidence="3" key="2">
    <citation type="submission" date="2017-02" db="EMBL/GenBank/DDBJ databases">
        <title>Sunflower complete genome.</title>
        <authorList>
            <person name="Langlade N."/>
            <person name="Munos S."/>
        </authorList>
    </citation>
    <scope>NUCLEOTIDE SEQUENCE [LARGE SCALE GENOMIC DNA]</scope>
    <source>
        <tissue evidence="3">Leaves</tissue>
    </source>
</reference>
<keyword evidence="1" id="KW-1133">Transmembrane helix</keyword>
<feature type="transmembrane region" description="Helical" evidence="1">
    <location>
        <begin position="76"/>
        <end position="103"/>
    </location>
</feature>
<dbReference type="Proteomes" id="UP000215914">
    <property type="component" value="Chromosome 12"/>
</dbReference>
<dbReference type="EMBL" id="CM007901">
    <property type="protein sequence ID" value="OTG06071.1"/>
    <property type="molecule type" value="Genomic_DNA"/>
</dbReference>
<dbReference type="PANTHER" id="PTHR21669:SF28">
    <property type="entry name" value="YEMANUCLEIN"/>
    <property type="match status" value="1"/>
</dbReference>
<evidence type="ECO:0000313" key="3">
    <source>
        <dbReference type="EMBL" id="OTG06071.1"/>
    </source>
</evidence>
<dbReference type="AlphaFoldDB" id="A0A251T820"/>
<dbReference type="Gramene" id="mRNA:HanXRQr2_Chr12g0556981">
    <property type="protein sequence ID" value="mRNA:HanXRQr2_Chr12g0556981"/>
    <property type="gene ID" value="HanXRQr2_Chr12g0556981"/>
</dbReference>
<reference evidence="2 4" key="1">
    <citation type="journal article" date="2017" name="Nature">
        <title>The sunflower genome provides insights into oil metabolism, flowering and Asterid evolution.</title>
        <authorList>
            <person name="Badouin H."/>
            <person name="Gouzy J."/>
            <person name="Grassa C.J."/>
            <person name="Murat F."/>
            <person name="Staton S.E."/>
            <person name="Cottret L."/>
            <person name="Lelandais-Briere C."/>
            <person name="Owens G.L."/>
            <person name="Carrere S."/>
            <person name="Mayjonade B."/>
            <person name="Legrand L."/>
            <person name="Gill N."/>
            <person name="Kane N.C."/>
            <person name="Bowers J.E."/>
            <person name="Hubner S."/>
            <person name="Bellec A."/>
            <person name="Berard A."/>
            <person name="Berges H."/>
            <person name="Blanchet N."/>
            <person name="Boniface M.C."/>
            <person name="Brunel D."/>
            <person name="Catrice O."/>
            <person name="Chaidir N."/>
            <person name="Claudel C."/>
            <person name="Donnadieu C."/>
            <person name="Faraut T."/>
            <person name="Fievet G."/>
            <person name="Helmstetter N."/>
            <person name="King M."/>
            <person name="Knapp S.J."/>
            <person name="Lai Z."/>
            <person name="Le Paslier M.C."/>
            <person name="Lippi Y."/>
            <person name="Lorenzon L."/>
            <person name="Mandel J.R."/>
            <person name="Marage G."/>
            <person name="Marchand G."/>
            <person name="Marquand E."/>
            <person name="Bret-Mestries E."/>
            <person name="Morien E."/>
            <person name="Nambeesan S."/>
            <person name="Nguyen T."/>
            <person name="Pegot-Espagnet P."/>
            <person name="Pouilly N."/>
            <person name="Raftis F."/>
            <person name="Sallet E."/>
            <person name="Schiex T."/>
            <person name="Thomas J."/>
            <person name="Vandecasteele C."/>
            <person name="Vares D."/>
            <person name="Vear F."/>
            <person name="Vautrin S."/>
            <person name="Crespi M."/>
            <person name="Mangin B."/>
            <person name="Burke J.M."/>
            <person name="Salse J."/>
            <person name="Munos S."/>
            <person name="Vincourt P."/>
            <person name="Rieseberg L.H."/>
            <person name="Langlade N.B."/>
        </authorList>
    </citation>
    <scope>NUCLEOTIDE SEQUENCE [LARGE SCALE GENOMIC DNA]</scope>
    <source>
        <strain evidence="4">cv. SF193</strain>
        <tissue evidence="2">Leaves</tissue>
    </source>
</reference>
<evidence type="ECO:0000256" key="1">
    <source>
        <dbReference type="SAM" id="Phobius"/>
    </source>
</evidence>
<keyword evidence="1" id="KW-0472">Membrane</keyword>
<accession>A0A251T820</accession>
<gene>
    <name evidence="3" type="ORF">HannXRQ_Chr12g0380661</name>
    <name evidence="2" type="ORF">HanXRQr2_Chr12g0556981</name>
</gene>
<sequence>MKFFCEYNVGVIAENEGGEAPPGSRFSAVIEKIERLYMGKNSSDEEDLNDVPDDDEYDTEDSFIDDAELVGETTHFILLLHFCLITLYLFIQLHLVNSIWFYYHTSLEVVV</sequence>
<keyword evidence="4" id="KW-1185">Reference proteome</keyword>
<dbReference type="InParanoid" id="A0A251T820"/>
<proteinExistence type="predicted"/>
<name>A0A251T820_HELAN</name>
<keyword evidence="1" id="KW-0812">Transmembrane</keyword>
<organism evidence="3 4">
    <name type="scientific">Helianthus annuus</name>
    <name type="common">Common sunflower</name>
    <dbReference type="NCBI Taxonomy" id="4232"/>
    <lineage>
        <taxon>Eukaryota</taxon>
        <taxon>Viridiplantae</taxon>
        <taxon>Streptophyta</taxon>
        <taxon>Embryophyta</taxon>
        <taxon>Tracheophyta</taxon>
        <taxon>Spermatophyta</taxon>
        <taxon>Magnoliopsida</taxon>
        <taxon>eudicotyledons</taxon>
        <taxon>Gunneridae</taxon>
        <taxon>Pentapetalae</taxon>
        <taxon>asterids</taxon>
        <taxon>campanulids</taxon>
        <taxon>Asterales</taxon>
        <taxon>Asteraceae</taxon>
        <taxon>Asteroideae</taxon>
        <taxon>Heliantheae alliance</taxon>
        <taxon>Heliantheae</taxon>
        <taxon>Helianthus</taxon>
    </lineage>
</organism>
<evidence type="ECO:0000313" key="2">
    <source>
        <dbReference type="EMBL" id="KAF5779235.1"/>
    </source>
</evidence>
<dbReference type="PANTHER" id="PTHR21669">
    <property type="entry name" value="CAPZ-INTERACTING PROTEIN AND RELATED PROTEINS"/>
    <property type="match status" value="1"/>
</dbReference>
<protein>
    <submittedName>
        <fullName evidence="3">Uncharacterized protein</fullName>
    </submittedName>
</protein>